<name>A0A0A6PBN8_9GAMM</name>
<keyword evidence="1" id="KW-0378">Hydrolase</keyword>
<evidence type="ECO:0000313" key="4">
    <source>
        <dbReference type="Proteomes" id="UP000030428"/>
    </source>
</evidence>
<gene>
    <name evidence="3" type="ORF">PN36_00580</name>
</gene>
<dbReference type="Gene3D" id="3.90.190.10">
    <property type="entry name" value="Protein tyrosine phosphatase superfamily"/>
    <property type="match status" value="1"/>
</dbReference>
<proteinExistence type="predicted"/>
<sequence length="211" mass="24652">MVKRLLSLCYRALLQCIRLDKNYFLDGKTHNANETQPQFQDLSVYKVYHPDFKQLKLYGGQYPGAWNKIEPCYKIKELANLGITTSICLMEEQELQFFLPYQEEMTKNNPAFKWIHYPIVDMLVPTKALMVEILNNIDELIAAKEKIYVHCFGGHGRTGTVIGCWLKRHGFKNQEIYLKLAYWREKTLFGQTSSPQGAEQFAMINNWQKGE</sequence>
<dbReference type="InterPro" id="IPR029021">
    <property type="entry name" value="Prot-tyrosine_phosphatase-like"/>
</dbReference>
<dbReference type="Pfam" id="PF22784">
    <property type="entry name" value="PTP-SAK"/>
    <property type="match status" value="1"/>
</dbReference>
<dbReference type="SUPFAM" id="SSF52799">
    <property type="entry name" value="(Phosphotyrosine protein) phosphatases II"/>
    <property type="match status" value="1"/>
</dbReference>
<dbReference type="InterPro" id="IPR020422">
    <property type="entry name" value="TYR_PHOSPHATASE_DUAL_dom"/>
</dbReference>
<dbReference type="InterPro" id="IPR050561">
    <property type="entry name" value="PTP"/>
</dbReference>
<dbReference type="PANTHER" id="PTHR23339">
    <property type="entry name" value="TYROSINE SPECIFIC PROTEIN PHOSPHATASE AND DUAL SPECIFICITY PROTEIN PHOSPHATASE"/>
    <property type="match status" value="1"/>
</dbReference>
<evidence type="ECO:0000259" key="2">
    <source>
        <dbReference type="PROSITE" id="PS50056"/>
    </source>
</evidence>
<dbReference type="InterPro" id="IPR057023">
    <property type="entry name" value="PTP-SAK"/>
</dbReference>
<organism evidence="3 4">
    <name type="scientific">Candidatus Thiomargarita nelsonii</name>
    <dbReference type="NCBI Taxonomy" id="1003181"/>
    <lineage>
        <taxon>Bacteria</taxon>
        <taxon>Pseudomonadati</taxon>
        <taxon>Pseudomonadota</taxon>
        <taxon>Gammaproteobacteria</taxon>
        <taxon>Thiotrichales</taxon>
        <taxon>Thiotrichaceae</taxon>
        <taxon>Thiomargarita</taxon>
    </lineage>
</organism>
<accession>A0A0A6PBN8</accession>
<dbReference type="PROSITE" id="PS50056">
    <property type="entry name" value="TYR_PHOSPHATASE_2"/>
    <property type="match status" value="1"/>
</dbReference>
<dbReference type="FunFam" id="3.90.190.10:FF:000157">
    <property type="entry name" value="Protein-tyrosine phosphatase"/>
    <property type="match status" value="1"/>
</dbReference>
<keyword evidence="4" id="KW-1185">Reference proteome</keyword>
<dbReference type="GO" id="GO:0016791">
    <property type="term" value="F:phosphatase activity"/>
    <property type="evidence" value="ECO:0007669"/>
    <property type="project" value="UniProtKB-ARBA"/>
</dbReference>
<dbReference type="AlphaFoldDB" id="A0A0A6PBN8"/>
<dbReference type="SMART" id="SM00195">
    <property type="entry name" value="DSPc"/>
    <property type="match status" value="1"/>
</dbReference>
<feature type="domain" description="Tyrosine specific protein phosphatases" evidence="2">
    <location>
        <begin position="131"/>
        <end position="184"/>
    </location>
</feature>
<dbReference type="Proteomes" id="UP000030428">
    <property type="component" value="Unassembled WGS sequence"/>
</dbReference>
<evidence type="ECO:0000313" key="3">
    <source>
        <dbReference type="EMBL" id="KHD07762.1"/>
    </source>
</evidence>
<evidence type="ECO:0000256" key="1">
    <source>
        <dbReference type="ARBA" id="ARBA00022801"/>
    </source>
</evidence>
<reference evidence="3 4" key="1">
    <citation type="journal article" date="2016" name="Front. Microbiol.">
        <title>Single-Cell (Meta-)Genomics of a Dimorphic Candidatus Thiomargarita nelsonii Reveals Genomic Plasticity.</title>
        <authorList>
            <person name="Flood B.E."/>
            <person name="Fliss P."/>
            <person name="Jones D.S."/>
            <person name="Dick G.J."/>
            <person name="Jain S."/>
            <person name="Kaster A.K."/>
            <person name="Winkel M."/>
            <person name="Mussmann M."/>
            <person name="Bailey J."/>
        </authorList>
    </citation>
    <scope>NUCLEOTIDE SEQUENCE [LARGE SCALE GENOMIC DNA]</scope>
    <source>
        <strain evidence="3">Hydrate Ridge</strain>
    </source>
</reference>
<dbReference type="EMBL" id="JSZA02000002">
    <property type="protein sequence ID" value="KHD07762.1"/>
    <property type="molecule type" value="Genomic_DNA"/>
</dbReference>
<comment type="caution">
    <text evidence="3">The sequence shown here is derived from an EMBL/GenBank/DDBJ whole genome shotgun (WGS) entry which is preliminary data.</text>
</comment>
<dbReference type="InterPro" id="IPR000387">
    <property type="entry name" value="Tyr_Pase_dom"/>
</dbReference>
<dbReference type="InterPro" id="IPR016130">
    <property type="entry name" value="Tyr_Pase_AS"/>
</dbReference>
<dbReference type="PROSITE" id="PS00383">
    <property type="entry name" value="TYR_PHOSPHATASE_1"/>
    <property type="match status" value="1"/>
</dbReference>
<protein>
    <recommendedName>
        <fullName evidence="2">Tyrosine specific protein phosphatases domain-containing protein</fullName>
    </recommendedName>
</protein>